<evidence type="ECO:0000256" key="1">
    <source>
        <dbReference type="ARBA" id="ARBA00022679"/>
    </source>
</evidence>
<dbReference type="InterPro" id="IPR036759">
    <property type="entry name" value="TPK_catalytic_sf"/>
</dbReference>
<gene>
    <name evidence="7" type="primary">thiN</name>
    <name evidence="7" type="ORF">NCTC10815_00120</name>
</gene>
<sequence length="217" mass="24064">MKVIHIMVGGPQREIPDLEAYNQPTIIWLGVDGGAKWLLENDIVPDHALGDFDSLTAAELEMVRAKVATIEQFPAEKDQTDTELGLTWAIDQGADVIRIFGTSGGRIDHLLANLMMLTKPQFREAIEKVELIDRYNFLKMYAPGTHTITKIQDMQYVAFTTMGNVDGLTLKGFKYPLTDAAFPFGVALSSNEFLSTEGEFSFQSGLILMSQSRDEGV</sequence>
<dbReference type="RefSeq" id="WP_115345486.1">
    <property type="nucleotide sequence ID" value="NZ_JAASVE010000004.1"/>
</dbReference>
<feature type="domain" description="Thiamin pyrophosphokinase thiamin-binding" evidence="6">
    <location>
        <begin position="144"/>
        <end position="208"/>
    </location>
</feature>
<keyword evidence="1 7" id="KW-0808">Transferase</keyword>
<organism evidence="7 8">
    <name type="scientific">Listeria grayi</name>
    <name type="common">Listeria murrayi</name>
    <dbReference type="NCBI Taxonomy" id="1641"/>
    <lineage>
        <taxon>Bacteria</taxon>
        <taxon>Bacillati</taxon>
        <taxon>Bacillota</taxon>
        <taxon>Bacilli</taxon>
        <taxon>Bacillales</taxon>
        <taxon>Listeriaceae</taxon>
        <taxon>Listeria</taxon>
    </lineage>
</organism>
<keyword evidence="2" id="KW-0547">Nucleotide-binding</keyword>
<dbReference type="GO" id="GO:0030975">
    <property type="term" value="F:thiamine binding"/>
    <property type="evidence" value="ECO:0007669"/>
    <property type="project" value="InterPro"/>
</dbReference>
<dbReference type="InterPro" id="IPR006282">
    <property type="entry name" value="Thi_PPkinase"/>
</dbReference>
<dbReference type="NCBIfam" id="TIGR01378">
    <property type="entry name" value="thi_PPkinase"/>
    <property type="match status" value="1"/>
</dbReference>
<evidence type="ECO:0000313" key="7">
    <source>
        <dbReference type="EMBL" id="STY42872.1"/>
    </source>
</evidence>
<dbReference type="AlphaFoldDB" id="A0A378MC36"/>
<evidence type="ECO:0000256" key="5">
    <source>
        <dbReference type="NCBIfam" id="TIGR01378"/>
    </source>
</evidence>
<dbReference type="GO" id="GO:0005524">
    <property type="term" value="F:ATP binding"/>
    <property type="evidence" value="ECO:0007669"/>
    <property type="project" value="UniProtKB-KW"/>
</dbReference>
<dbReference type="GO" id="GO:0006772">
    <property type="term" value="P:thiamine metabolic process"/>
    <property type="evidence" value="ECO:0007669"/>
    <property type="project" value="UniProtKB-UniRule"/>
</dbReference>
<dbReference type="Proteomes" id="UP000254879">
    <property type="component" value="Unassembled WGS sequence"/>
</dbReference>
<keyword evidence="4" id="KW-0067">ATP-binding</keyword>
<dbReference type="Pfam" id="PF04263">
    <property type="entry name" value="TPK_catalytic"/>
    <property type="match status" value="1"/>
</dbReference>
<accession>A0A378MC36</accession>
<evidence type="ECO:0000256" key="3">
    <source>
        <dbReference type="ARBA" id="ARBA00022777"/>
    </source>
</evidence>
<dbReference type="GO" id="GO:0004788">
    <property type="term" value="F:thiamine diphosphokinase activity"/>
    <property type="evidence" value="ECO:0007669"/>
    <property type="project" value="UniProtKB-UniRule"/>
</dbReference>
<reference evidence="7 8" key="1">
    <citation type="submission" date="2018-06" db="EMBL/GenBank/DDBJ databases">
        <authorList>
            <consortium name="Pathogen Informatics"/>
            <person name="Doyle S."/>
        </authorList>
    </citation>
    <scope>NUCLEOTIDE SEQUENCE [LARGE SCALE GENOMIC DNA]</scope>
    <source>
        <strain evidence="8">NCTC 10815</strain>
    </source>
</reference>
<dbReference type="SUPFAM" id="SSF63999">
    <property type="entry name" value="Thiamin pyrophosphokinase, catalytic domain"/>
    <property type="match status" value="1"/>
</dbReference>
<dbReference type="InterPro" id="IPR053149">
    <property type="entry name" value="TPK"/>
</dbReference>
<dbReference type="InterPro" id="IPR007371">
    <property type="entry name" value="TPK_catalytic"/>
</dbReference>
<evidence type="ECO:0000313" key="8">
    <source>
        <dbReference type="Proteomes" id="UP000254879"/>
    </source>
</evidence>
<dbReference type="GO" id="GO:0009229">
    <property type="term" value="P:thiamine diphosphate biosynthetic process"/>
    <property type="evidence" value="ECO:0007669"/>
    <property type="project" value="InterPro"/>
</dbReference>
<evidence type="ECO:0000256" key="4">
    <source>
        <dbReference type="ARBA" id="ARBA00022840"/>
    </source>
</evidence>
<dbReference type="GO" id="GO:0016301">
    <property type="term" value="F:kinase activity"/>
    <property type="evidence" value="ECO:0007669"/>
    <property type="project" value="UniProtKB-KW"/>
</dbReference>
<dbReference type="EC" id="2.7.6.2" evidence="5"/>
<evidence type="ECO:0000259" key="6">
    <source>
        <dbReference type="SMART" id="SM00983"/>
    </source>
</evidence>
<name>A0A378MC36_LISGR</name>
<dbReference type="CDD" id="cd07995">
    <property type="entry name" value="TPK"/>
    <property type="match status" value="1"/>
</dbReference>
<dbReference type="InterPro" id="IPR036371">
    <property type="entry name" value="TPK_B1-bd_sf"/>
</dbReference>
<dbReference type="Gene3D" id="3.40.50.10240">
    <property type="entry name" value="Thiamin pyrophosphokinase, catalytic domain"/>
    <property type="match status" value="1"/>
</dbReference>
<dbReference type="SMART" id="SM00983">
    <property type="entry name" value="TPK_B1_binding"/>
    <property type="match status" value="1"/>
</dbReference>
<proteinExistence type="predicted"/>
<dbReference type="SUPFAM" id="SSF63862">
    <property type="entry name" value="Thiamin pyrophosphokinase, substrate-binding domain"/>
    <property type="match status" value="1"/>
</dbReference>
<dbReference type="EMBL" id="UGPG01000001">
    <property type="protein sequence ID" value="STY42872.1"/>
    <property type="molecule type" value="Genomic_DNA"/>
</dbReference>
<dbReference type="PANTHER" id="PTHR41299">
    <property type="entry name" value="THIAMINE PYROPHOSPHOKINASE"/>
    <property type="match status" value="1"/>
</dbReference>
<evidence type="ECO:0000256" key="2">
    <source>
        <dbReference type="ARBA" id="ARBA00022741"/>
    </source>
</evidence>
<protein>
    <recommendedName>
        <fullName evidence="5">Thiamine diphosphokinase</fullName>
        <ecNumber evidence="5">2.7.6.2</ecNumber>
    </recommendedName>
</protein>
<dbReference type="Pfam" id="PF04265">
    <property type="entry name" value="TPK_B1_binding"/>
    <property type="match status" value="1"/>
</dbReference>
<dbReference type="InterPro" id="IPR007373">
    <property type="entry name" value="Thiamin_PyroPKinase_B1-bd"/>
</dbReference>
<dbReference type="PANTHER" id="PTHR41299:SF1">
    <property type="entry name" value="THIAMINE PYROPHOSPHOKINASE"/>
    <property type="match status" value="1"/>
</dbReference>
<keyword evidence="3 7" id="KW-0418">Kinase</keyword>